<proteinExistence type="predicted"/>
<dbReference type="AlphaFoldDB" id="A0A850PU03"/>
<organism evidence="2 3">
    <name type="scientific">Mycolicibacterium hippocampi</name>
    <dbReference type="NCBI Taxonomy" id="659824"/>
    <lineage>
        <taxon>Bacteria</taxon>
        <taxon>Bacillati</taxon>
        <taxon>Actinomycetota</taxon>
        <taxon>Actinomycetes</taxon>
        <taxon>Mycobacteriales</taxon>
        <taxon>Mycobacteriaceae</taxon>
        <taxon>Mycolicibacterium</taxon>
    </lineage>
</organism>
<name>A0A850PU03_9MYCO</name>
<keyword evidence="1" id="KW-0472">Membrane</keyword>
<keyword evidence="1" id="KW-1133">Transmembrane helix</keyword>
<feature type="transmembrane region" description="Helical" evidence="1">
    <location>
        <begin position="62"/>
        <end position="84"/>
    </location>
</feature>
<evidence type="ECO:0000256" key="1">
    <source>
        <dbReference type="SAM" id="Phobius"/>
    </source>
</evidence>
<comment type="caution">
    <text evidence="2">The sequence shown here is derived from an EMBL/GenBank/DDBJ whole genome shotgun (WGS) entry which is preliminary data.</text>
</comment>
<accession>A0A850PU03</accession>
<reference evidence="2 3" key="1">
    <citation type="submission" date="2020-05" db="EMBL/GenBank/DDBJ databases">
        <title>Draft genome sequence of Mycobacterium hippocampi DL, isolated from European seabass, Dicentrarchus labrax, reared in fish farms.</title>
        <authorList>
            <person name="Stathopoulou P."/>
            <person name="Asimakis E."/>
            <person name="Tzokas K."/>
            <person name="Batargias C."/>
            <person name="Tsiamis G."/>
        </authorList>
    </citation>
    <scope>NUCLEOTIDE SEQUENCE [LARGE SCALE GENOMIC DNA]</scope>
    <source>
        <strain evidence="2 3">DL</strain>
    </source>
</reference>
<evidence type="ECO:0000313" key="2">
    <source>
        <dbReference type="EMBL" id="NVN51056.1"/>
    </source>
</evidence>
<sequence length="86" mass="9314">MSGVRVATRRMLSTRVSVAAVIETAMWLAIPYVTIGLAWAFFHFEEVRQLEALLQTRLPAGAAIAAIVIVAGLWPAYLVVPAVCMS</sequence>
<keyword evidence="3" id="KW-1185">Reference proteome</keyword>
<evidence type="ECO:0000313" key="3">
    <source>
        <dbReference type="Proteomes" id="UP000570517"/>
    </source>
</evidence>
<dbReference type="Proteomes" id="UP000570517">
    <property type="component" value="Unassembled WGS sequence"/>
</dbReference>
<protein>
    <submittedName>
        <fullName evidence="2">Uncharacterized protein</fullName>
    </submittedName>
</protein>
<keyword evidence="1" id="KW-0812">Transmembrane</keyword>
<feature type="transmembrane region" description="Helical" evidence="1">
    <location>
        <begin position="20"/>
        <end position="42"/>
    </location>
</feature>
<dbReference type="EMBL" id="JABFYL010000029">
    <property type="protein sequence ID" value="NVN51056.1"/>
    <property type="molecule type" value="Genomic_DNA"/>
</dbReference>
<gene>
    <name evidence="2" type="ORF">HLY00_2562</name>
</gene>
<dbReference type="RefSeq" id="WP_347133295.1">
    <property type="nucleotide sequence ID" value="NZ_JABFYL010000029.1"/>
</dbReference>